<evidence type="ECO:0000313" key="1">
    <source>
        <dbReference type="EMBL" id="KAF0315226.1"/>
    </source>
</evidence>
<reference evidence="1 2" key="1">
    <citation type="submission" date="2019-12" db="EMBL/GenBank/DDBJ databases">
        <title>A genome sequence resource for the geographically widespread anthracnose pathogen Colletotrichum asianum.</title>
        <authorList>
            <person name="Meng Y."/>
        </authorList>
    </citation>
    <scope>NUCLEOTIDE SEQUENCE [LARGE SCALE GENOMIC DNA]</scope>
    <source>
        <strain evidence="1 2">ICMP 18580</strain>
    </source>
</reference>
<name>A0A8H3VRN4_9PEZI</name>
<dbReference type="AlphaFoldDB" id="A0A8H3VRN4"/>
<accession>A0A8H3VRN4</accession>
<gene>
    <name evidence="1" type="ORF">GQ607_017542</name>
</gene>
<keyword evidence="2" id="KW-1185">Reference proteome</keyword>
<comment type="caution">
    <text evidence="1">The sequence shown here is derived from an EMBL/GenBank/DDBJ whole genome shotgun (WGS) entry which is preliminary data.</text>
</comment>
<dbReference type="Proteomes" id="UP000434172">
    <property type="component" value="Unassembled WGS sequence"/>
</dbReference>
<protein>
    <submittedName>
        <fullName evidence="1">Uncharacterized protein</fullName>
    </submittedName>
</protein>
<organism evidence="1 2">
    <name type="scientific">Colletotrichum asianum</name>
    <dbReference type="NCBI Taxonomy" id="702518"/>
    <lineage>
        <taxon>Eukaryota</taxon>
        <taxon>Fungi</taxon>
        <taxon>Dikarya</taxon>
        <taxon>Ascomycota</taxon>
        <taxon>Pezizomycotina</taxon>
        <taxon>Sordariomycetes</taxon>
        <taxon>Hypocreomycetidae</taxon>
        <taxon>Glomerellales</taxon>
        <taxon>Glomerellaceae</taxon>
        <taxon>Colletotrichum</taxon>
        <taxon>Colletotrichum gloeosporioides species complex</taxon>
    </lineage>
</organism>
<dbReference type="EMBL" id="WOWK01000222">
    <property type="protein sequence ID" value="KAF0315226.1"/>
    <property type="molecule type" value="Genomic_DNA"/>
</dbReference>
<proteinExistence type="predicted"/>
<evidence type="ECO:0000313" key="2">
    <source>
        <dbReference type="Proteomes" id="UP000434172"/>
    </source>
</evidence>
<sequence length="81" mass="8821">MFGGHELPVDKYEVYDDLQPQMSSRGMTPLLDLACICDGLLPSATDGMHQNKSGQSLPWTVAVSATRPDEGIWEGKTQALN</sequence>